<proteinExistence type="predicted"/>
<dbReference type="AlphaFoldDB" id="A0A223V7A1"/>
<dbReference type="EMBL" id="CP022957">
    <property type="protein sequence ID" value="ASV31172.1"/>
    <property type="molecule type" value="Genomic_DNA"/>
</dbReference>
<organism evidence="1 2">
    <name type="scientific">Maribacter cobaltidurans</name>
    <dbReference type="NCBI Taxonomy" id="1178778"/>
    <lineage>
        <taxon>Bacteria</taxon>
        <taxon>Pseudomonadati</taxon>
        <taxon>Bacteroidota</taxon>
        <taxon>Flavobacteriia</taxon>
        <taxon>Flavobacteriales</taxon>
        <taxon>Flavobacteriaceae</taxon>
        <taxon>Maribacter</taxon>
    </lineage>
</organism>
<protein>
    <submittedName>
        <fullName evidence="1">Uncharacterized protein</fullName>
    </submittedName>
</protein>
<reference evidence="1 2" key="1">
    <citation type="submission" date="2017-08" db="EMBL/GenBank/DDBJ databases">
        <title>The complete genome sequence of Maribacter sp. B1, isolated from deep-sea sediment.</title>
        <authorList>
            <person name="Wu Y.-H."/>
            <person name="Cheng H."/>
            <person name="Xu X.-W."/>
        </authorList>
    </citation>
    <scope>NUCLEOTIDE SEQUENCE [LARGE SCALE GENOMIC DNA]</scope>
    <source>
        <strain evidence="1 2">B1</strain>
    </source>
</reference>
<dbReference type="KEGG" id="marb:CJ263_13645"/>
<sequence>MKYSKMGLNKVIITCFKRGFEEKCFQLITESYVSAMETKVIKLNWDENDITSELNEHINENPLRLKWGIVTNVEQHLPKYDLEKEKGFAARLPRIDLRLVTINSSLEYEYNMEAKNLKEKDSGLKRRYIDTGINSFVSKKYENGCLLGYVLEGDLDKTVGGVNKLLKKDDREPESLKPKTYHLHNKYYESEHPDDIVIRHFIFDFTSLHSA</sequence>
<accession>A0A223V7A1</accession>
<gene>
    <name evidence="1" type="ORF">CJ263_13645</name>
</gene>
<dbReference type="Proteomes" id="UP000215244">
    <property type="component" value="Chromosome"/>
</dbReference>
<keyword evidence="2" id="KW-1185">Reference proteome</keyword>
<evidence type="ECO:0000313" key="1">
    <source>
        <dbReference type="EMBL" id="ASV31172.1"/>
    </source>
</evidence>
<name>A0A223V7A1_9FLAO</name>
<evidence type="ECO:0000313" key="2">
    <source>
        <dbReference type="Proteomes" id="UP000215244"/>
    </source>
</evidence>